<dbReference type="EMBL" id="WHUW01000104">
    <property type="protein sequence ID" value="KAF8424399.1"/>
    <property type="molecule type" value="Genomic_DNA"/>
</dbReference>
<organism evidence="3 4">
    <name type="scientific">Boletus edulis BED1</name>
    <dbReference type="NCBI Taxonomy" id="1328754"/>
    <lineage>
        <taxon>Eukaryota</taxon>
        <taxon>Fungi</taxon>
        <taxon>Dikarya</taxon>
        <taxon>Basidiomycota</taxon>
        <taxon>Agaricomycotina</taxon>
        <taxon>Agaricomycetes</taxon>
        <taxon>Agaricomycetidae</taxon>
        <taxon>Boletales</taxon>
        <taxon>Boletineae</taxon>
        <taxon>Boletaceae</taxon>
        <taxon>Boletoideae</taxon>
        <taxon>Boletus</taxon>
    </lineage>
</organism>
<reference evidence="3" key="2">
    <citation type="journal article" date="2020" name="Nat. Commun.">
        <title>Large-scale genome sequencing of mycorrhizal fungi provides insights into the early evolution of symbiotic traits.</title>
        <authorList>
            <person name="Miyauchi S."/>
            <person name="Kiss E."/>
            <person name="Kuo A."/>
            <person name="Drula E."/>
            <person name="Kohler A."/>
            <person name="Sanchez-Garcia M."/>
            <person name="Morin E."/>
            <person name="Andreopoulos B."/>
            <person name="Barry K.W."/>
            <person name="Bonito G."/>
            <person name="Buee M."/>
            <person name="Carver A."/>
            <person name="Chen C."/>
            <person name="Cichocki N."/>
            <person name="Clum A."/>
            <person name="Culley D."/>
            <person name="Crous P.W."/>
            <person name="Fauchery L."/>
            <person name="Girlanda M."/>
            <person name="Hayes R.D."/>
            <person name="Keri Z."/>
            <person name="LaButti K."/>
            <person name="Lipzen A."/>
            <person name="Lombard V."/>
            <person name="Magnuson J."/>
            <person name="Maillard F."/>
            <person name="Murat C."/>
            <person name="Nolan M."/>
            <person name="Ohm R.A."/>
            <person name="Pangilinan J."/>
            <person name="Pereira M.F."/>
            <person name="Perotto S."/>
            <person name="Peter M."/>
            <person name="Pfister S."/>
            <person name="Riley R."/>
            <person name="Sitrit Y."/>
            <person name="Stielow J.B."/>
            <person name="Szollosi G."/>
            <person name="Zifcakova L."/>
            <person name="Stursova M."/>
            <person name="Spatafora J.W."/>
            <person name="Tedersoo L."/>
            <person name="Vaario L.M."/>
            <person name="Yamada A."/>
            <person name="Yan M."/>
            <person name="Wang P."/>
            <person name="Xu J."/>
            <person name="Bruns T."/>
            <person name="Baldrian P."/>
            <person name="Vilgalys R."/>
            <person name="Dunand C."/>
            <person name="Henrissat B."/>
            <person name="Grigoriev I.V."/>
            <person name="Hibbett D."/>
            <person name="Nagy L.G."/>
            <person name="Martin F.M."/>
        </authorList>
    </citation>
    <scope>NUCLEOTIDE SEQUENCE</scope>
    <source>
        <strain evidence="3">BED1</strain>
    </source>
</reference>
<name>A0AAD4BFC4_BOLED</name>
<dbReference type="Proteomes" id="UP001194468">
    <property type="component" value="Unassembled WGS sequence"/>
</dbReference>
<evidence type="ECO:0000256" key="1">
    <source>
        <dbReference type="SAM" id="MobiDB-lite"/>
    </source>
</evidence>
<dbReference type="PROSITE" id="PS50879">
    <property type="entry name" value="RNASE_H_1"/>
    <property type="match status" value="1"/>
</dbReference>
<sequence length="96" mass="10572">ITIRWTPGHSGIPGNEEADVLAKDAAKGETSPTHLLPQSLCHRKSPRTLPRSKSAIKQKFTQREKTRQKAIFKASPRAAMTLQIDPSLPSASFLKL</sequence>
<evidence type="ECO:0000259" key="2">
    <source>
        <dbReference type="PROSITE" id="PS50879"/>
    </source>
</evidence>
<keyword evidence="4" id="KW-1185">Reference proteome</keyword>
<dbReference type="InterPro" id="IPR002156">
    <property type="entry name" value="RNaseH_domain"/>
</dbReference>
<dbReference type="GO" id="GO:0004523">
    <property type="term" value="F:RNA-DNA hybrid ribonuclease activity"/>
    <property type="evidence" value="ECO:0007669"/>
    <property type="project" value="InterPro"/>
</dbReference>
<dbReference type="SUPFAM" id="SSF53098">
    <property type="entry name" value="Ribonuclease H-like"/>
    <property type="match status" value="1"/>
</dbReference>
<dbReference type="InterPro" id="IPR012337">
    <property type="entry name" value="RNaseH-like_sf"/>
</dbReference>
<proteinExistence type="predicted"/>
<feature type="non-terminal residue" evidence="3">
    <location>
        <position position="1"/>
    </location>
</feature>
<reference evidence="3" key="1">
    <citation type="submission" date="2019-10" db="EMBL/GenBank/DDBJ databases">
        <authorList>
            <consortium name="DOE Joint Genome Institute"/>
            <person name="Kuo A."/>
            <person name="Miyauchi S."/>
            <person name="Kiss E."/>
            <person name="Drula E."/>
            <person name="Kohler A."/>
            <person name="Sanchez-Garcia M."/>
            <person name="Andreopoulos B."/>
            <person name="Barry K.W."/>
            <person name="Bonito G."/>
            <person name="Buee M."/>
            <person name="Carver A."/>
            <person name="Chen C."/>
            <person name="Cichocki N."/>
            <person name="Clum A."/>
            <person name="Culley D."/>
            <person name="Crous P.W."/>
            <person name="Fauchery L."/>
            <person name="Girlanda M."/>
            <person name="Hayes R."/>
            <person name="Keri Z."/>
            <person name="LaButti K."/>
            <person name="Lipzen A."/>
            <person name="Lombard V."/>
            <person name="Magnuson J."/>
            <person name="Maillard F."/>
            <person name="Morin E."/>
            <person name="Murat C."/>
            <person name="Nolan M."/>
            <person name="Ohm R."/>
            <person name="Pangilinan J."/>
            <person name="Pereira M."/>
            <person name="Perotto S."/>
            <person name="Peter M."/>
            <person name="Riley R."/>
            <person name="Sitrit Y."/>
            <person name="Stielow B."/>
            <person name="Szollosi G."/>
            <person name="Zifcakova L."/>
            <person name="Stursova M."/>
            <person name="Spatafora J.W."/>
            <person name="Tedersoo L."/>
            <person name="Vaario L.-M."/>
            <person name="Yamada A."/>
            <person name="Yan M."/>
            <person name="Wang P."/>
            <person name="Xu J."/>
            <person name="Bruns T."/>
            <person name="Baldrian P."/>
            <person name="Vilgalys R."/>
            <person name="Henrissat B."/>
            <person name="Grigoriev I.V."/>
            <person name="Hibbett D."/>
            <person name="Nagy L.G."/>
            <person name="Martin F.M."/>
        </authorList>
    </citation>
    <scope>NUCLEOTIDE SEQUENCE</scope>
    <source>
        <strain evidence="3">BED1</strain>
    </source>
</reference>
<feature type="non-terminal residue" evidence="3">
    <location>
        <position position="96"/>
    </location>
</feature>
<dbReference type="AlphaFoldDB" id="A0AAD4BFC4"/>
<feature type="domain" description="RNase H type-1" evidence="2">
    <location>
        <begin position="1"/>
        <end position="27"/>
    </location>
</feature>
<dbReference type="GO" id="GO:0003676">
    <property type="term" value="F:nucleic acid binding"/>
    <property type="evidence" value="ECO:0007669"/>
    <property type="project" value="InterPro"/>
</dbReference>
<dbReference type="Gene3D" id="3.30.420.10">
    <property type="entry name" value="Ribonuclease H-like superfamily/Ribonuclease H"/>
    <property type="match status" value="1"/>
</dbReference>
<accession>A0AAD4BFC4</accession>
<evidence type="ECO:0000313" key="3">
    <source>
        <dbReference type="EMBL" id="KAF8424399.1"/>
    </source>
</evidence>
<gene>
    <name evidence="3" type="ORF">L210DRAFT_3308432</name>
</gene>
<feature type="region of interest" description="Disordered" evidence="1">
    <location>
        <begin position="44"/>
        <end position="63"/>
    </location>
</feature>
<comment type="caution">
    <text evidence="3">The sequence shown here is derived from an EMBL/GenBank/DDBJ whole genome shotgun (WGS) entry which is preliminary data.</text>
</comment>
<evidence type="ECO:0000313" key="4">
    <source>
        <dbReference type="Proteomes" id="UP001194468"/>
    </source>
</evidence>
<protein>
    <recommendedName>
        <fullName evidence="2">RNase H type-1 domain-containing protein</fullName>
    </recommendedName>
</protein>
<dbReference type="InterPro" id="IPR036397">
    <property type="entry name" value="RNaseH_sf"/>
</dbReference>